<gene>
    <name evidence="2" type="ORF">SCLCIDRAFT_137456</name>
</gene>
<reference evidence="3" key="2">
    <citation type="submission" date="2015-01" db="EMBL/GenBank/DDBJ databases">
        <title>Evolutionary Origins and Diversification of the Mycorrhizal Mutualists.</title>
        <authorList>
            <consortium name="DOE Joint Genome Institute"/>
            <consortium name="Mycorrhizal Genomics Consortium"/>
            <person name="Kohler A."/>
            <person name="Kuo A."/>
            <person name="Nagy L.G."/>
            <person name="Floudas D."/>
            <person name="Copeland A."/>
            <person name="Barry K.W."/>
            <person name="Cichocki N."/>
            <person name="Veneault-Fourrey C."/>
            <person name="LaButti K."/>
            <person name="Lindquist E.A."/>
            <person name="Lipzen A."/>
            <person name="Lundell T."/>
            <person name="Morin E."/>
            <person name="Murat C."/>
            <person name="Riley R."/>
            <person name="Ohm R."/>
            <person name="Sun H."/>
            <person name="Tunlid A."/>
            <person name="Henrissat B."/>
            <person name="Grigoriev I.V."/>
            <person name="Hibbett D.S."/>
            <person name="Martin F."/>
        </authorList>
    </citation>
    <scope>NUCLEOTIDE SEQUENCE [LARGE SCALE GENOMIC DNA]</scope>
    <source>
        <strain evidence="3">Foug A</strain>
    </source>
</reference>
<accession>A0A0C2ZNF1</accession>
<dbReference type="InterPro" id="IPR040521">
    <property type="entry name" value="KDZ"/>
</dbReference>
<dbReference type="HOGENOM" id="CLU_004552_3_1_1"/>
<sequence length="79" mass="8940">IVCLDACFTQKRTNNPQNSATCDPSNPTNTVFIPESEVKAMEHFIEKQHSHSSNQHHSLAQNQQDNFVDGMRVPISQPY</sequence>
<proteinExistence type="predicted"/>
<dbReference type="Proteomes" id="UP000053989">
    <property type="component" value="Unassembled WGS sequence"/>
</dbReference>
<evidence type="ECO:0000313" key="3">
    <source>
        <dbReference type="Proteomes" id="UP000053989"/>
    </source>
</evidence>
<feature type="non-terminal residue" evidence="2">
    <location>
        <position position="1"/>
    </location>
</feature>
<dbReference type="AlphaFoldDB" id="A0A0C2ZNF1"/>
<name>A0A0C2ZNF1_9AGAM</name>
<evidence type="ECO:0000256" key="1">
    <source>
        <dbReference type="SAM" id="MobiDB-lite"/>
    </source>
</evidence>
<dbReference type="EMBL" id="KN822162">
    <property type="protein sequence ID" value="KIM54122.1"/>
    <property type="molecule type" value="Genomic_DNA"/>
</dbReference>
<keyword evidence="3" id="KW-1185">Reference proteome</keyword>
<dbReference type="OrthoDB" id="3364670at2759"/>
<evidence type="ECO:0000313" key="2">
    <source>
        <dbReference type="EMBL" id="KIM54122.1"/>
    </source>
</evidence>
<dbReference type="STRING" id="1036808.A0A0C2ZNF1"/>
<dbReference type="InParanoid" id="A0A0C2ZNF1"/>
<organism evidence="2 3">
    <name type="scientific">Scleroderma citrinum Foug A</name>
    <dbReference type="NCBI Taxonomy" id="1036808"/>
    <lineage>
        <taxon>Eukaryota</taxon>
        <taxon>Fungi</taxon>
        <taxon>Dikarya</taxon>
        <taxon>Basidiomycota</taxon>
        <taxon>Agaricomycotina</taxon>
        <taxon>Agaricomycetes</taxon>
        <taxon>Agaricomycetidae</taxon>
        <taxon>Boletales</taxon>
        <taxon>Sclerodermatineae</taxon>
        <taxon>Sclerodermataceae</taxon>
        <taxon>Scleroderma</taxon>
    </lineage>
</organism>
<reference evidence="2 3" key="1">
    <citation type="submission" date="2014-04" db="EMBL/GenBank/DDBJ databases">
        <authorList>
            <consortium name="DOE Joint Genome Institute"/>
            <person name="Kuo A."/>
            <person name="Kohler A."/>
            <person name="Nagy L.G."/>
            <person name="Floudas D."/>
            <person name="Copeland A."/>
            <person name="Barry K.W."/>
            <person name="Cichocki N."/>
            <person name="Veneault-Fourrey C."/>
            <person name="LaButti K."/>
            <person name="Lindquist E.A."/>
            <person name="Lipzen A."/>
            <person name="Lundell T."/>
            <person name="Morin E."/>
            <person name="Murat C."/>
            <person name="Sun H."/>
            <person name="Tunlid A."/>
            <person name="Henrissat B."/>
            <person name="Grigoriev I.V."/>
            <person name="Hibbett D.S."/>
            <person name="Martin F."/>
            <person name="Nordberg H.P."/>
            <person name="Cantor M.N."/>
            <person name="Hua S.X."/>
        </authorList>
    </citation>
    <scope>NUCLEOTIDE SEQUENCE [LARGE SCALE GENOMIC DNA]</scope>
    <source>
        <strain evidence="2 3">Foug A</strain>
    </source>
</reference>
<protein>
    <submittedName>
        <fullName evidence="2">Uncharacterized protein</fullName>
    </submittedName>
</protein>
<feature type="region of interest" description="Disordered" evidence="1">
    <location>
        <begin position="47"/>
        <end position="79"/>
    </location>
</feature>
<dbReference type="Pfam" id="PF18758">
    <property type="entry name" value="KDZ"/>
    <property type="match status" value="1"/>
</dbReference>
<feature type="compositionally biased region" description="Low complexity" evidence="1">
    <location>
        <begin position="51"/>
        <end position="64"/>
    </location>
</feature>